<sequence>MNRRRFLQSIGAGSTALYLSACSDDVPATRYNQQDKDQLAQQRLDEARLAGSGEYGAQRYQGYRGLSRLPWFDLNDQGRLICTDATIPRAIDIHSHLGMSVLFSPNIDLNQPSKRVKHLLDCDDPAAACELDLDVYANGNFTQDRLATMQSEVRAQGLWGSEFARTQTIPNLLQEMDDMRVEQAVLLPIKVGLWFGDDLTEQWRKGVDQAQAQQRLHVGFSIDPTASNRLQQFDQYVASGAKIVKLHPTVQRFYPDDSRAMEIYQRAKQHNVIIFFHGGRAGIEPESSHPYAMPRHYRAPLAEFPEVQFILGHAGARDHHAMFALARDYDNAWIGTHGQSIQNLENMIAQTGGQRLLFGTDWPFYHIGMSLAKVLITTQGERRRSIRQAILRDNAVQLFGRALTV</sequence>
<dbReference type="Gene3D" id="3.20.20.140">
    <property type="entry name" value="Metal-dependent hydrolases"/>
    <property type="match status" value="1"/>
</dbReference>
<dbReference type="Proteomes" id="UP000253083">
    <property type="component" value="Unassembled WGS sequence"/>
</dbReference>
<dbReference type="Pfam" id="PF04909">
    <property type="entry name" value="Amidohydro_2"/>
    <property type="match status" value="1"/>
</dbReference>
<evidence type="ECO:0000259" key="2">
    <source>
        <dbReference type="Pfam" id="PF04909"/>
    </source>
</evidence>
<gene>
    <name evidence="3" type="ORF">DFR28_10554</name>
</gene>
<dbReference type="InParanoid" id="A0A395JFU1"/>
<evidence type="ECO:0000256" key="1">
    <source>
        <dbReference type="ARBA" id="ARBA00023239"/>
    </source>
</evidence>
<dbReference type="GO" id="GO:0016831">
    <property type="term" value="F:carboxy-lyase activity"/>
    <property type="evidence" value="ECO:0007669"/>
    <property type="project" value="InterPro"/>
</dbReference>
<dbReference type="CDD" id="cd01292">
    <property type="entry name" value="metallo-dependent_hydrolases"/>
    <property type="match status" value="1"/>
</dbReference>
<name>A0A395JFU1_9GAMM</name>
<dbReference type="InterPro" id="IPR006680">
    <property type="entry name" value="Amidohydro-rel"/>
</dbReference>
<keyword evidence="1" id="KW-0456">Lyase</keyword>
<comment type="caution">
    <text evidence="3">The sequence shown here is derived from an EMBL/GenBank/DDBJ whole genome shotgun (WGS) entry which is preliminary data.</text>
</comment>
<accession>A0A395JFU1</accession>
<dbReference type="EMBL" id="QNRT01000005">
    <property type="protein sequence ID" value="RBP48716.1"/>
    <property type="molecule type" value="Genomic_DNA"/>
</dbReference>
<dbReference type="PANTHER" id="PTHR21240">
    <property type="entry name" value="2-AMINO-3-CARBOXYLMUCONATE-6-SEMIALDEHYDE DECARBOXYLASE"/>
    <property type="match status" value="1"/>
</dbReference>
<feature type="domain" description="Amidohydrolase-related" evidence="2">
    <location>
        <begin position="220"/>
        <end position="401"/>
    </location>
</feature>
<evidence type="ECO:0000313" key="3">
    <source>
        <dbReference type="EMBL" id="RBP48716.1"/>
    </source>
</evidence>
<proteinExistence type="predicted"/>
<protein>
    <recommendedName>
        <fullName evidence="2">Amidohydrolase-related domain-containing protein</fullName>
    </recommendedName>
</protein>
<evidence type="ECO:0000313" key="4">
    <source>
        <dbReference type="Proteomes" id="UP000253083"/>
    </source>
</evidence>
<reference evidence="3 4" key="1">
    <citation type="submission" date="2018-06" db="EMBL/GenBank/DDBJ databases">
        <title>Genomic Encyclopedia of Type Strains, Phase IV (KMG-IV): sequencing the most valuable type-strain genomes for metagenomic binning, comparative biology and taxonomic classification.</title>
        <authorList>
            <person name="Goeker M."/>
        </authorList>
    </citation>
    <scope>NUCLEOTIDE SEQUENCE [LARGE SCALE GENOMIC DNA]</scope>
    <source>
        <strain evidence="3 4">DSM 24032</strain>
    </source>
</reference>
<dbReference type="InterPro" id="IPR032465">
    <property type="entry name" value="ACMSD"/>
</dbReference>
<organism evidence="3 4">
    <name type="scientific">Arenicella xantha</name>
    <dbReference type="NCBI Taxonomy" id="644221"/>
    <lineage>
        <taxon>Bacteria</taxon>
        <taxon>Pseudomonadati</taxon>
        <taxon>Pseudomonadota</taxon>
        <taxon>Gammaproteobacteria</taxon>
        <taxon>Arenicellales</taxon>
        <taxon>Arenicellaceae</taxon>
        <taxon>Arenicella</taxon>
    </lineage>
</organism>
<keyword evidence="4" id="KW-1185">Reference proteome</keyword>
<dbReference type="GO" id="GO:0016787">
    <property type="term" value="F:hydrolase activity"/>
    <property type="evidence" value="ECO:0007669"/>
    <property type="project" value="InterPro"/>
</dbReference>
<dbReference type="AlphaFoldDB" id="A0A395JFU1"/>
<dbReference type="SUPFAM" id="SSF51556">
    <property type="entry name" value="Metallo-dependent hydrolases"/>
    <property type="match status" value="1"/>
</dbReference>
<dbReference type="InterPro" id="IPR032466">
    <property type="entry name" value="Metal_Hydrolase"/>
</dbReference>
<dbReference type="RefSeq" id="WP_211317022.1">
    <property type="nucleotide sequence ID" value="NZ_QNRT01000005.1"/>
</dbReference>